<evidence type="ECO:0000313" key="2">
    <source>
        <dbReference type="Proteomes" id="UP001519667"/>
    </source>
</evidence>
<sequence length="58" mass="6084">MKIVVTSVLVDDQAKALACSGLLIPDTDLEIMGQIYSSAPASIGPDRVKTHQAIAIDC</sequence>
<reference evidence="1 2" key="1">
    <citation type="submission" date="2021-04" db="EMBL/GenBank/DDBJ databases">
        <title>Pseudomonas boanensis sp. nov., a bacterium isolated from river water used for household purposes in Boane District, Mozambique.</title>
        <authorList>
            <person name="Nicklasson M."/>
            <person name="Martin-Rodriguez A.J."/>
            <person name="Thorell K."/>
            <person name="Neves L."/>
            <person name="Mussagy A."/>
            <person name="Rydberg H.A."/>
            <person name="Hernroth B."/>
            <person name="Svensson-Stadler L."/>
            <person name="Sjoling A."/>
        </authorList>
    </citation>
    <scope>NUCLEOTIDE SEQUENCE [LARGE SCALE GENOMIC DNA]</scope>
    <source>
        <strain evidence="1 2">DB1</strain>
    </source>
</reference>
<comment type="caution">
    <text evidence="1">The sequence shown here is derived from an EMBL/GenBank/DDBJ whole genome shotgun (WGS) entry which is preliminary data.</text>
</comment>
<proteinExistence type="predicted"/>
<gene>
    <name evidence="1" type="ORF">J7302_12845</name>
</gene>
<name>A0ABS5XH41_9GAMM</name>
<protein>
    <submittedName>
        <fullName evidence="1">Uncharacterized protein</fullName>
    </submittedName>
</protein>
<dbReference type="Proteomes" id="UP001519667">
    <property type="component" value="Unassembled WGS sequence"/>
</dbReference>
<organism evidence="1 2">
    <name type="scientific">Metapseudomonas boanensis</name>
    <dbReference type="NCBI Taxonomy" id="2822138"/>
    <lineage>
        <taxon>Bacteria</taxon>
        <taxon>Pseudomonadati</taxon>
        <taxon>Pseudomonadota</taxon>
        <taxon>Gammaproteobacteria</taxon>
        <taxon>Pseudomonadales</taxon>
        <taxon>Pseudomonadaceae</taxon>
        <taxon>Metapseudomonas</taxon>
    </lineage>
</organism>
<dbReference type="RefSeq" id="WP_215374944.1">
    <property type="nucleotide sequence ID" value="NZ_JAGTIS010000006.1"/>
</dbReference>
<keyword evidence="2" id="KW-1185">Reference proteome</keyword>
<dbReference type="EMBL" id="JAGTIS010000006">
    <property type="protein sequence ID" value="MBT8767004.1"/>
    <property type="molecule type" value="Genomic_DNA"/>
</dbReference>
<accession>A0ABS5XH41</accession>
<evidence type="ECO:0000313" key="1">
    <source>
        <dbReference type="EMBL" id="MBT8767004.1"/>
    </source>
</evidence>